<dbReference type="OrthoDB" id="3222at2759"/>
<dbReference type="InParanoid" id="A0A068U527"/>
<dbReference type="GO" id="GO:0016020">
    <property type="term" value="C:membrane"/>
    <property type="evidence" value="ECO:0007669"/>
    <property type="project" value="UniProtKB-SubCell"/>
</dbReference>
<dbReference type="STRING" id="49390.A0A068U527"/>
<feature type="signal peptide" evidence="5">
    <location>
        <begin position="1"/>
        <end position="26"/>
    </location>
</feature>
<feature type="chain" id="PRO_5001657340" evidence="5">
    <location>
        <begin position="27"/>
        <end position="62"/>
    </location>
</feature>
<organism evidence="6 7">
    <name type="scientific">Coffea canephora</name>
    <name type="common">Robusta coffee</name>
    <dbReference type="NCBI Taxonomy" id="49390"/>
    <lineage>
        <taxon>Eukaryota</taxon>
        <taxon>Viridiplantae</taxon>
        <taxon>Streptophyta</taxon>
        <taxon>Embryophyta</taxon>
        <taxon>Tracheophyta</taxon>
        <taxon>Spermatophyta</taxon>
        <taxon>Magnoliopsida</taxon>
        <taxon>eudicotyledons</taxon>
        <taxon>Gunneridae</taxon>
        <taxon>Pentapetalae</taxon>
        <taxon>asterids</taxon>
        <taxon>lamiids</taxon>
        <taxon>Gentianales</taxon>
        <taxon>Rubiaceae</taxon>
        <taxon>Ixoroideae</taxon>
        <taxon>Gardenieae complex</taxon>
        <taxon>Bertiereae - Coffeeae clade</taxon>
        <taxon>Coffeeae</taxon>
        <taxon>Coffea</taxon>
    </lineage>
</organism>
<keyword evidence="5" id="KW-0732">Signal</keyword>
<dbReference type="InterPro" id="IPR023271">
    <property type="entry name" value="Aquaporin-like"/>
</dbReference>
<dbReference type="PANTHER" id="PTHR45687">
    <property type="entry name" value="AQUAPORIN OR AQUAGLYCEROPORIN RELATED"/>
    <property type="match status" value="1"/>
</dbReference>
<evidence type="ECO:0000313" key="6">
    <source>
        <dbReference type="EMBL" id="CDP03422.1"/>
    </source>
</evidence>
<dbReference type="EMBL" id="HG739094">
    <property type="protein sequence ID" value="CDP03422.1"/>
    <property type="molecule type" value="Genomic_DNA"/>
</dbReference>
<keyword evidence="2" id="KW-0812">Transmembrane</keyword>
<evidence type="ECO:0000256" key="2">
    <source>
        <dbReference type="ARBA" id="ARBA00022692"/>
    </source>
</evidence>
<dbReference type="InterPro" id="IPR000425">
    <property type="entry name" value="MIP"/>
</dbReference>
<accession>A0A068U527</accession>
<gene>
    <name evidence="6" type="ORF">GSCOC_T00015159001</name>
</gene>
<dbReference type="GO" id="GO:0015267">
    <property type="term" value="F:channel activity"/>
    <property type="evidence" value="ECO:0007669"/>
    <property type="project" value="InterPro"/>
</dbReference>
<keyword evidence="3" id="KW-1133">Transmembrane helix</keyword>
<comment type="subcellular location">
    <subcellularLocation>
        <location evidence="1">Membrane</location>
        <topology evidence="1">Multi-pass membrane protein</topology>
    </subcellularLocation>
</comment>
<name>A0A068U527_COFCA</name>
<dbReference type="SUPFAM" id="SSF81338">
    <property type="entry name" value="Aquaporin-like"/>
    <property type="match status" value="1"/>
</dbReference>
<dbReference type="AlphaFoldDB" id="A0A068U527"/>
<dbReference type="Gramene" id="CDP03422">
    <property type="protein sequence ID" value="CDP03422"/>
    <property type="gene ID" value="GSCOC_T00015159001"/>
</dbReference>
<dbReference type="Proteomes" id="UP000295252">
    <property type="component" value="Chromosome V"/>
</dbReference>
<evidence type="ECO:0000256" key="5">
    <source>
        <dbReference type="SAM" id="SignalP"/>
    </source>
</evidence>
<evidence type="ECO:0000256" key="4">
    <source>
        <dbReference type="ARBA" id="ARBA00023136"/>
    </source>
</evidence>
<sequence length="62" mass="6611">MFQILSPLPIGFAVFLVQLASIPVTGTGIDPASSLGVAITFNRDLGWNDHIVIKAIPYKSQA</sequence>
<dbReference type="PhylomeDB" id="A0A068U527"/>
<dbReference type="Pfam" id="PF00230">
    <property type="entry name" value="MIP"/>
    <property type="match status" value="1"/>
</dbReference>
<proteinExistence type="predicted"/>
<keyword evidence="7" id="KW-1185">Reference proteome</keyword>
<evidence type="ECO:0000256" key="1">
    <source>
        <dbReference type="ARBA" id="ARBA00004141"/>
    </source>
</evidence>
<evidence type="ECO:0000313" key="7">
    <source>
        <dbReference type="Proteomes" id="UP000295252"/>
    </source>
</evidence>
<evidence type="ECO:0000256" key="3">
    <source>
        <dbReference type="ARBA" id="ARBA00022989"/>
    </source>
</evidence>
<dbReference type="Gene3D" id="1.20.1080.10">
    <property type="entry name" value="Glycerol uptake facilitator protein"/>
    <property type="match status" value="1"/>
</dbReference>
<reference evidence="7" key="1">
    <citation type="journal article" date="2014" name="Science">
        <title>The coffee genome provides insight into the convergent evolution of caffeine biosynthesis.</title>
        <authorList>
            <person name="Denoeud F."/>
            <person name="Carretero-Paulet L."/>
            <person name="Dereeper A."/>
            <person name="Droc G."/>
            <person name="Guyot R."/>
            <person name="Pietrella M."/>
            <person name="Zheng C."/>
            <person name="Alberti A."/>
            <person name="Anthony F."/>
            <person name="Aprea G."/>
            <person name="Aury J.M."/>
            <person name="Bento P."/>
            <person name="Bernard M."/>
            <person name="Bocs S."/>
            <person name="Campa C."/>
            <person name="Cenci A."/>
            <person name="Combes M.C."/>
            <person name="Crouzillat D."/>
            <person name="Da Silva C."/>
            <person name="Daddiego L."/>
            <person name="De Bellis F."/>
            <person name="Dussert S."/>
            <person name="Garsmeur O."/>
            <person name="Gayraud T."/>
            <person name="Guignon V."/>
            <person name="Jahn K."/>
            <person name="Jamilloux V."/>
            <person name="Joet T."/>
            <person name="Labadie K."/>
            <person name="Lan T."/>
            <person name="Leclercq J."/>
            <person name="Lepelley M."/>
            <person name="Leroy T."/>
            <person name="Li L.T."/>
            <person name="Librado P."/>
            <person name="Lopez L."/>
            <person name="Munoz A."/>
            <person name="Noel B."/>
            <person name="Pallavicini A."/>
            <person name="Perrotta G."/>
            <person name="Poncet V."/>
            <person name="Pot D."/>
            <person name="Priyono X."/>
            <person name="Rigoreau M."/>
            <person name="Rouard M."/>
            <person name="Rozas J."/>
            <person name="Tranchant-Dubreuil C."/>
            <person name="VanBuren R."/>
            <person name="Zhang Q."/>
            <person name="Andrade A.C."/>
            <person name="Argout X."/>
            <person name="Bertrand B."/>
            <person name="de Kochko A."/>
            <person name="Graziosi G."/>
            <person name="Henry R.J."/>
            <person name="Jayarama X."/>
            <person name="Ming R."/>
            <person name="Nagai C."/>
            <person name="Rounsley S."/>
            <person name="Sankoff D."/>
            <person name="Giuliano G."/>
            <person name="Albert V.A."/>
            <person name="Wincker P."/>
            <person name="Lashermes P."/>
        </authorList>
    </citation>
    <scope>NUCLEOTIDE SEQUENCE [LARGE SCALE GENOMIC DNA]</scope>
    <source>
        <strain evidence="7">cv. DH200-94</strain>
    </source>
</reference>
<keyword evidence="4" id="KW-0472">Membrane</keyword>
<dbReference type="InterPro" id="IPR034294">
    <property type="entry name" value="Aquaporin_transptr"/>
</dbReference>
<protein>
    <submittedName>
        <fullName evidence="6">Uncharacterized protein</fullName>
    </submittedName>
</protein>